<keyword evidence="3" id="KW-1185">Reference proteome</keyword>
<protein>
    <submittedName>
        <fullName evidence="2">Uncharacterized protein</fullName>
    </submittedName>
</protein>
<name>A0A2C5XAC8_9HYPO</name>
<sequence length="154" mass="17006">MLSKAEGFGPSPPSLKKDAQRMQYETSDAIMDRGSRRFLFGEDAGAGANKKPTLEPEEKLVDDLDEEQDLLISFSPDSASTKPQVDSTATTTTLQDLWRLDAVSANDEKRRELQKENIVERDGDGPEICQKFVKTVIDANGSRRVAPCSDESLL</sequence>
<reference evidence="2 3" key="1">
    <citation type="submission" date="2017-06" db="EMBL/GenBank/DDBJ databases">
        <title>Ant-infecting Ophiocordyceps genomes reveal a high diversity of potential behavioral manipulation genes and a possible major role for enterotoxins.</title>
        <authorList>
            <person name="De Bekker C."/>
            <person name="Evans H.C."/>
            <person name="Brachmann A."/>
            <person name="Hughes D.P."/>
        </authorList>
    </citation>
    <scope>NUCLEOTIDE SEQUENCE [LARGE SCALE GENOMIC DNA]</scope>
    <source>
        <strain evidence="2 3">Map64</strain>
    </source>
</reference>
<evidence type="ECO:0000256" key="1">
    <source>
        <dbReference type="SAM" id="MobiDB-lite"/>
    </source>
</evidence>
<comment type="caution">
    <text evidence="2">The sequence shown here is derived from an EMBL/GenBank/DDBJ whole genome shotgun (WGS) entry which is preliminary data.</text>
</comment>
<gene>
    <name evidence="2" type="ORF">CDD81_4716</name>
</gene>
<dbReference type="Proteomes" id="UP000226192">
    <property type="component" value="Unassembled WGS sequence"/>
</dbReference>
<dbReference type="EMBL" id="NJET01000032">
    <property type="protein sequence ID" value="PHH64359.1"/>
    <property type="molecule type" value="Genomic_DNA"/>
</dbReference>
<dbReference type="AlphaFoldDB" id="A0A2C5XAC8"/>
<organism evidence="2 3">
    <name type="scientific">Ophiocordyceps australis</name>
    <dbReference type="NCBI Taxonomy" id="1399860"/>
    <lineage>
        <taxon>Eukaryota</taxon>
        <taxon>Fungi</taxon>
        <taxon>Dikarya</taxon>
        <taxon>Ascomycota</taxon>
        <taxon>Pezizomycotina</taxon>
        <taxon>Sordariomycetes</taxon>
        <taxon>Hypocreomycetidae</taxon>
        <taxon>Hypocreales</taxon>
        <taxon>Ophiocordycipitaceae</taxon>
        <taxon>Ophiocordyceps</taxon>
    </lineage>
</organism>
<evidence type="ECO:0000313" key="2">
    <source>
        <dbReference type="EMBL" id="PHH64359.1"/>
    </source>
</evidence>
<feature type="region of interest" description="Disordered" evidence="1">
    <location>
        <begin position="1"/>
        <end position="24"/>
    </location>
</feature>
<evidence type="ECO:0000313" key="3">
    <source>
        <dbReference type="Proteomes" id="UP000226192"/>
    </source>
</evidence>
<proteinExistence type="predicted"/>
<accession>A0A2C5XAC8</accession>